<accession>A0ABN3K976</accession>
<dbReference type="EMBL" id="BAAARW010000039">
    <property type="protein sequence ID" value="GAA2453143.1"/>
    <property type="molecule type" value="Genomic_DNA"/>
</dbReference>
<name>A0ABN3K976_9ACTN</name>
<feature type="region of interest" description="Disordered" evidence="1">
    <location>
        <begin position="1"/>
        <end position="24"/>
    </location>
</feature>
<keyword evidence="3" id="KW-1185">Reference proteome</keyword>
<feature type="compositionally biased region" description="Basic residues" evidence="1">
    <location>
        <begin position="1"/>
        <end position="10"/>
    </location>
</feature>
<dbReference type="Proteomes" id="UP001501231">
    <property type="component" value="Unassembled WGS sequence"/>
</dbReference>
<proteinExistence type="predicted"/>
<feature type="compositionally biased region" description="Basic and acidic residues" evidence="1">
    <location>
        <begin position="11"/>
        <end position="24"/>
    </location>
</feature>
<reference evidence="2 3" key="1">
    <citation type="journal article" date="2019" name="Int. J. Syst. Evol. Microbiol.">
        <title>The Global Catalogue of Microorganisms (GCM) 10K type strain sequencing project: providing services to taxonomists for standard genome sequencing and annotation.</title>
        <authorList>
            <consortium name="The Broad Institute Genomics Platform"/>
            <consortium name="The Broad Institute Genome Sequencing Center for Infectious Disease"/>
            <person name="Wu L."/>
            <person name="Ma J."/>
        </authorList>
    </citation>
    <scope>NUCLEOTIDE SEQUENCE [LARGE SCALE GENOMIC DNA]</scope>
    <source>
        <strain evidence="2 3">JCM 3325</strain>
    </source>
</reference>
<evidence type="ECO:0000313" key="3">
    <source>
        <dbReference type="Proteomes" id="UP001501231"/>
    </source>
</evidence>
<dbReference type="RefSeq" id="WP_344597066.1">
    <property type="nucleotide sequence ID" value="NZ_BAAARW010000039.1"/>
</dbReference>
<evidence type="ECO:0000256" key="1">
    <source>
        <dbReference type="SAM" id="MobiDB-lite"/>
    </source>
</evidence>
<sequence>MSYRRKRNAAARREGRAADRDARPDLGMRLLGGLLLKPRARRAVRHKQAGPRPP</sequence>
<organism evidence="2 3">
    <name type="scientific">Actinomadura vinacea</name>
    <dbReference type="NCBI Taxonomy" id="115336"/>
    <lineage>
        <taxon>Bacteria</taxon>
        <taxon>Bacillati</taxon>
        <taxon>Actinomycetota</taxon>
        <taxon>Actinomycetes</taxon>
        <taxon>Streptosporangiales</taxon>
        <taxon>Thermomonosporaceae</taxon>
        <taxon>Actinomadura</taxon>
    </lineage>
</organism>
<comment type="caution">
    <text evidence="2">The sequence shown here is derived from an EMBL/GenBank/DDBJ whole genome shotgun (WGS) entry which is preliminary data.</text>
</comment>
<evidence type="ECO:0000313" key="2">
    <source>
        <dbReference type="EMBL" id="GAA2453143.1"/>
    </source>
</evidence>
<gene>
    <name evidence="2" type="ORF">GCM10010191_84590</name>
</gene>
<protein>
    <submittedName>
        <fullName evidence="2">Uncharacterized protein</fullName>
    </submittedName>
</protein>